<comment type="similarity">
    <text evidence="4 15">Belongs to the purine/pyrimidine phosphoribosyltransferase family.</text>
</comment>
<keyword evidence="18" id="KW-1185">Reference proteome</keyword>
<dbReference type="STRING" id="1891926.Fuma_04034"/>
<comment type="pathway">
    <text evidence="3 15">Purine metabolism; IMP biosynthesis via salvage pathway; IMP from hypoxanthine: step 1/1.</text>
</comment>
<evidence type="ECO:0000256" key="13">
    <source>
        <dbReference type="ARBA" id="ARBA00048811"/>
    </source>
</evidence>
<keyword evidence="11 15" id="KW-0547">Nucleotide-binding</keyword>
<evidence type="ECO:0000256" key="14">
    <source>
        <dbReference type="ARBA" id="ARBA00049402"/>
    </source>
</evidence>
<evidence type="ECO:0000256" key="1">
    <source>
        <dbReference type="ARBA" id="ARBA00001946"/>
    </source>
</evidence>
<dbReference type="GO" id="GO:0000287">
    <property type="term" value="F:magnesium ion binding"/>
    <property type="evidence" value="ECO:0007669"/>
    <property type="project" value="TreeGrafter"/>
</dbReference>
<keyword evidence="12 15" id="KW-0460">Magnesium</keyword>
<evidence type="ECO:0000256" key="10">
    <source>
        <dbReference type="ARBA" id="ARBA00022726"/>
    </source>
</evidence>
<dbReference type="NCBIfam" id="TIGR01203">
    <property type="entry name" value="HGPRTase"/>
    <property type="match status" value="1"/>
</dbReference>
<dbReference type="Proteomes" id="UP000187735">
    <property type="component" value="Chromosome"/>
</dbReference>
<dbReference type="GO" id="GO:0046100">
    <property type="term" value="P:hypoxanthine metabolic process"/>
    <property type="evidence" value="ECO:0007669"/>
    <property type="project" value="TreeGrafter"/>
</dbReference>
<dbReference type="GO" id="GO:0000166">
    <property type="term" value="F:nucleotide binding"/>
    <property type="evidence" value="ECO:0007669"/>
    <property type="project" value="UniProtKB-KW"/>
</dbReference>
<dbReference type="PANTHER" id="PTHR43340">
    <property type="entry name" value="HYPOXANTHINE-GUANINE PHOSPHORIBOSYLTRANSFERASE"/>
    <property type="match status" value="1"/>
</dbReference>
<proteinExistence type="inferred from homology"/>
<dbReference type="GO" id="GO:0005829">
    <property type="term" value="C:cytosol"/>
    <property type="evidence" value="ECO:0007669"/>
    <property type="project" value="TreeGrafter"/>
</dbReference>
<evidence type="ECO:0000313" key="17">
    <source>
        <dbReference type="EMBL" id="APZ94402.1"/>
    </source>
</evidence>
<feature type="domain" description="Phosphoribosyltransferase" evidence="16">
    <location>
        <begin position="39"/>
        <end position="185"/>
    </location>
</feature>
<evidence type="ECO:0000259" key="16">
    <source>
        <dbReference type="Pfam" id="PF00156"/>
    </source>
</evidence>
<keyword evidence="6 15" id="KW-0963">Cytoplasm</keyword>
<dbReference type="UniPathway" id="UPA00591">
    <property type="reaction ID" value="UER00648"/>
</dbReference>
<dbReference type="Pfam" id="PF00156">
    <property type="entry name" value="Pribosyltran"/>
    <property type="match status" value="1"/>
</dbReference>
<dbReference type="PANTHER" id="PTHR43340:SF1">
    <property type="entry name" value="HYPOXANTHINE PHOSPHORIBOSYLTRANSFERASE"/>
    <property type="match status" value="1"/>
</dbReference>
<keyword evidence="9 15" id="KW-0479">Metal-binding</keyword>
<gene>
    <name evidence="17" type="primary">hpt</name>
    <name evidence="17" type="ORF">Fuma_04034</name>
</gene>
<dbReference type="GO" id="GO:0006166">
    <property type="term" value="P:purine ribonucleoside salvage"/>
    <property type="evidence" value="ECO:0007669"/>
    <property type="project" value="UniProtKB-KW"/>
</dbReference>
<sequence length="209" mass="23259">MVRKNLSCRLERPKQRLTNADYDSSKPAAQFMKVLITEHEIRDRVTELGQTLSETYAGRPLTILGVLTGSIVLLADLIRATSVPLRVALIQAASYGGTRTTAGELTINSALVPDLRGRDVVILDDIFDTGNTMVGMLEAVQEFEPQSIRSAVLLWKTDRTVVDVEPDIYGFKIPDEFVVGYGLDYNDEYRHLPYIGVMEEEDLKHASGN</sequence>
<dbReference type="GO" id="GO:0004422">
    <property type="term" value="F:hypoxanthine phosphoribosyltransferase activity"/>
    <property type="evidence" value="ECO:0007669"/>
    <property type="project" value="InterPro"/>
</dbReference>
<dbReference type="SUPFAM" id="SSF53271">
    <property type="entry name" value="PRTase-like"/>
    <property type="match status" value="1"/>
</dbReference>
<keyword evidence="10 15" id="KW-0660">Purine salvage</keyword>
<evidence type="ECO:0000256" key="7">
    <source>
        <dbReference type="ARBA" id="ARBA00022676"/>
    </source>
</evidence>
<dbReference type="InterPro" id="IPR029057">
    <property type="entry name" value="PRTase-like"/>
</dbReference>
<dbReference type="CDD" id="cd06223">
    <property type="entry name" value="PRTases_typeI"/>
    <property type="match status" value="1"/>
</dbReference>
<evidence type="ECO:0000256" key="4">
    <source>
        <dbReference type="ARBA" id="ARBA00008391"/>
    </source>
</evidence>
<dbReference type="GO" id="GO:0032263">
    <property type="term" value="P:GMP salvage"/>
    <property type="evidence" value="ECO:0007669"/>
    <property type="project" value="TreeGrafter"/>
</dbReference>
<evidence type="ECO:0000256" key="3">
    <source>
        <dbReference type="ARBA" id="ARBA00004669"/>
    </source>
</evidence>
<comment type="catalytic activity">
    <reaction evidence="13">
        <text>GMP + diphosphate = guanine + 5-phospho-alpha-D-ribose 1-diphosphate</text>
        <dbReference type="Rhea" id="RHEA:25424"/>
        <dbReference type="ChEBI" id="CHEBI:16235"/>
        <dbReference type="ChEBI" id="CHEBI:33019"/>
        <dbReference type="ChEBI" id="CHEBI:58017"/>
        <dbReference type="ChEBI" id="CHEBI:58115"/>
        <dbReference type="EC" id="2.4.2.8"/>
    </reaction>
    <physiologicalReaction direction="right-to-left" evidence="13">
        <dbReference type="Rhea" id="RHEA:25426"/>
    </physiologicalReaction>
</comment>
<dbReference type="GO" id="GO:0006178">
    <property type="term" value="P:guanine salvage"/>
    <property type="evidence" value="ECO:0007669"/>
    <property type="project" value="TreeGrafter"/>
</dbReference>
<evidence type="ECO:0000256" key="2">
    <source>
        <dbReference type="ARBA" id="ARBA00004496"/>
    </source>
</evidence>
<comment type="cofactor">
    <cofactor evidence="1 15">
        <name>Mg(2+)</name>
        <dbReference type="ChEBI" id="CHEBI:18420"/>
    </cofactor>
</comment>
<evidence type="ECO:0000256" key="12">
    <source>
        <dbReference type="ARBA" id="ARBA00022842"/>
    </source>
</evidence>
<organism evidence="17 18">
    <name type="scientific">Fuerstiella marisgermanici</name>
    <dbReference type="NCBI Taxonomy" id="1891926"/>
    <lineage>
        <taxon>Bacteria</taxon>
        <taxon>Pseudomonadati</taxon>
        <taxon>Planctomycetota</taxon>
        <taxon>Planctomycetia</taxon>
        <taxon>Planctomycetales</taxon>
        <taxon>Planctomycetaceae</taxon>
        <taxon>Fuerstiella</taxon>
    </lineage>
</organism>
<comment type="catalytic activity">
    <reaction evidence="14">
        <text>IMP + diphosphate = hypoxanthine + 5-phospho-alpha-D-ribose 1-diphosphate</text>
        <dbReference type="Rhea" id="RHEA:17973"/>
        <dbReference type="ChEBI" id="CHEBI:17368"/>
        <dbReference type="ChEBI" id="CHEBI:33019"/>
        <dbReference type="ChEBI" id="CHEBI:58017"/>
        <dbReference type="ChEBI" id="CHEBI:58053"/>
        <dbReference type="EC" id="2.4.2.8"/>
    </reaction>
    <physiologicalReaction direction="right-to-left" evidence="14">
        <dbReference type="Rhea" id="RHEA:17975"/>
    </physiologicalReaction>
</comment>
<protein>
    <recommendedName>
        <fullName evidence="5 15">Hypoxanthine phosphoribosyltransferase</fullName>
        <ecNumber evidence="5 15">2.4.2.8</ecNumber>
    </recommendedName>
</protein>
<evidence type="ECO:0000256" key="8">
    <source>
        <dbReference type="ARBA" id="ARBA00022679"/>
    </source>
</evidence>
<evidence type="ECO:0000256" key="15">
    <source>
        <dbReference type="RuleBase" id="RU364099"/>
    </source>
</evidence>
<keyword evidence="7 15" id="KW-0328">Glycosyltransferase</keyword>
<dbReference type="KEGG" id="fmr:Fuma_04034"/>
<dbReference type="InterPro" id="IPR005904">
    <property type="entry name" value="Hxn_phspho_trans"/>
</dbReference>
<name>A0A1P8WK23_9PLAN</name>
<evidence type="ECO:0000313" key="18">
    <source>
        <dbReference type="Proteomes" id="UP000187735"/>
    </source>
</evidence>
<comment type="subcellular location">
    <subcellularLocation>
        <location evidence="2 15">Cytoplasm</location>
    </subcellularLocation>
</comment>
<keyword evidence="8 15" id="KW-0808">Transferase</keyword>
<dbReference type="EMBL" id="CP017641">
    <property type="protein sequence ID" value="APZ94402.1"/>
    <property type="molecule type" value="Genomic_DNA"/>
</dbReference>
<accession>A0A1P8WK23</accession>
<evidence type="ECO:0000256" key="5">
    <source>
        <dbReference type="ARBA" id="ARBA00011895"/>
    </source>
</evidence>
<reference evidence="17 18" key="1">
    <citation type="journal article" date="2016" name="Front. Microbiol.">
        <title>Fuerstia marisgermanicae gen. nov., sp. nov., an Unusual Member of the Phylum Planctomycetes from the German Wadden Sea.</title>
        <authorList>
            <person name="Kohn T."/>
            <person name="Heuer A."/>
            <person name="Jogler M."/>
            <person name="Vollmers J."/>
            <person name="Boedeker C."/>
            <person name="Bunk B."/>
            <person name="Rast P."/>
            <person name="Borchert D."/>
            <person name="Glockner I."/>
            <person name="Freese H.M."/>
            <person name="Klenk H.P."/>
            <person name="Overmann J."/>
            <person name="Kaster A.K."/>
            <person name="Rohde M."/>
            <person name="Wiegand S."/>
            <person name="Jogler C."/>
        </authorList>
    </citation>
    <scope>NUCLEOTIDE SEQUENCE [LARGE SCALE GENOMIC DNA]</scope>
    <source>
        <strain evidence="17 18">NH11</strain>
    </source>
</reference>
<dbReference type="GO" id="GO:0032264">
    <property type="term" value="P:IMP salvage"/>
    <property type="evidence" value="ECO:0007669"/>
    <property type="project" value="UniProtKB-UniPathway"/>
</dbReference>
<dbReference type="AlphaFoldDB" id="A0A1P8WK23"/>
<dbReference type="EC" id="2.4.2.8" evidence="5 15"/>
<dbReference type="InterPro" id="IPR050408">
    <property type="entry name" value="HGPRT"/>
</dbReference>
<dbReference type="InterPro" id="IPR000836">
    <property type="entry name" value="PRTase_dom"/>
</dbReference>
<evidence type="ECO:0000256" key="11">
    <source>
        <dbReference type="ARBA" id="ARBA00022741"/>
    </source>
</evidence>
<evidence type="ECO:0000256" key="6">
    <source>
        <dbReference type="ARBA" id="ARBA00022490"/>
    </source>
</evidence>
<dbReference type="GO" id="GO:0052657">
    <property type="term" value="F:guanine phosphoribosyltransferase activity"/>
    <property type="evidence" value="ECO:0007669"/>
    <property type="project" value="RHEA"/>
</dbReference>
<dbReference type="Gene3D" id="3.40.50.2020">
    <property type="match status" value="1"/>
</dbReference>
<evidence type="ECO:0000256" key="9">
    <source>
        <dbReference type="ARBA" id="ARBA00022723"/>
    </source>
</evidence>